<dbReference type="AlphaFoldDB" id="S8EGE4"/>
<accession>S8EGE4</accession>
<dbReference type="EMBL" id="KE504130">
    <property type="protein sequence ID" value="EPT03363.1"/>
    <property type="molecule type" value="Genomic_DNA"/>
</dbReference>
<feature type="signal peptide" evidence="1">
    <location>
        <begin position="1"/>
        <end position="19"/>
    </location>
</feature>
<dbReference type="OrthoDB" id="3360643at2759"/>
<dbReference type="InParanoid" id="S8EGE4"/>
<reference evidence="2 3" key="1">
    <citation type="journal article" date="2012" name="Science">
        <title>The Paleozoic origin of enzymatic lignin decomposition reconstructed from 31 fungal genomes.</title>
        <authorList>
            <person name="Floudas D."/>
            <person name="Binder M."/>
            <person name="Riley R."/>
            <person name="Barry K."/>
            <person name="Blanchette R.A."/>
            <person name="Henrissat B."/>
            <person name="Martinez A.T."/>
            <person name="Otillar R."/>
            <person name="Spatafora J.W."/>
            <person name="Yadav J.S."/>
            <person name="Aerts A."/>
            <person name="Benoit I."/>
            <person name="Boyd A."/>
            <person name="Carlson A."/>
            <person name="Copeland A."/>
            <person name="Coutinho P.M."/>
            <person name="de Vries R.P."/>
            <person name="Ferreira P."/>
            <person name="Findley K."/>
            <person name="Foster B."/>
            <person name="Gaskell J."/>
            <person name="Glotzer D."/>
            <person name="Gorecki P."/>
            <person name="Heitman J."/>
            <person name="Hesse C."/>
            <person name="Hori C."/>
            <person name="Igarashi K."/>
            <person name="Jurgens J.A."/>
            <person name="Kallen N."/>
            <person name="Kersten P."/>
            <person name="Kohler A."/>
            <person name="Kuees U."/>
            <person name="Kumar T.K.A."/>
            <person name="Kuo A."/>
            <person name="LaButti K."/>
            <person name="Larrondo L.F."/>
            <person name="Lindquist E."/>
            <person name="Ling A."/>
            <person name="Lombard V."/>
            <person name="Lucas S."/>
            <person name="Lundell T."/>
            <person name="Martin R."/>
            <person name="McLaughlin D.J."/>
            <person name="Morgenstern I."/>
            <person name="Morin E."/>
            <person name="Murat C."/>
            <person name="Nagy L.G."/>
            <person name="Nolan M."/>
            <person name="Ohm R.A."/>
            <person name="Patyshakuliyeva A."/>
            <person name="Rokas A."/>
            <person name="Ruiz-Duenas F.J."/>
            <person name="Sabat G."/>
            <person name="Salamov A."/>
            <person name="Samejima M."/>
            <person name="Schmutz J."/>
            <person name="Slot J.C."/>
            <person name="St John F."/>
            <person name="Stenlid J."/>
            <person name="Sun H."/>
            <person name="Sun S."/>
            <person name="Syed K."/>
            <person name="Tsang A."/>
            <person name="Wiebenga A."/>
            <person name="Young D."/>
            <person name="Pisabarro A."/>
            <person name="Eastwood D.C."/>
            <person name="Martin F."/>
            <person name="Cullen D."/>
            <person name="Grigoriev I.V."/>
            <person name="Hibbett D.S."/>
        </authorList>
    </citation>
    <scope>NUCLEOTIDE SEQUENCE</scope>
    <source>
        <strain evidence="3">FP-58527</strain>
    </source>
</reference>
<keyword evidence="1" id="KW-0732">Signal</keyword>
<dbReference type="STRING" id="743788.S8EGE4"/>
<name>S8EGE4_FOMSC</name>
<organism evidence="2 3">
    <name type="scientific">Fomitopsis schrenkii</name>
    <name type="common">Brown rot fungus</name>
    <dbReference type="NCBI Taxonomy" id="2126942"/>
    <lineage>
        <taxon>Eukaryota</taxon>
        <taxon>Fungi</taxon>
        <taxon>Dikarya</taxon>
        <taxon>Basidiomycota</taxon>
        <taxon>Agaricomycotina</taxon>
        <taxon>Agaricomycetes</taxon>
        <taxon>Polyporales</taxon>
        <taxon>Fomitopsis</taxon>
    </lineage>
</organism>
<evidence type="ECO:0008006" key="4">
    <source>
        <dbReference type="Google" id="ProtNLM"/>
    </source>
</evidence>
<proteinExistence type="predicted"/>
<dbReference type="HOGENOM" id="CLU_109898_0_0_1"/>
<feature type="chain" id="PRO_5004563046" description="Concanavalin A-like lectin/glucanase" evidence="1">
    <location>
        <begin position="20"/>
        <end position="219"/>
    </location>
</feature>
<dbReference type="eggNOG" id="ENOG502S0A6">
    <property type="taxonomic scope" value="Eukaryota"/>
</dbReference>
<evidence type="ECO:0000313" key="3">
    <source>
        <dbReference type="Proteomes" id="UP000015241"/>
    </source>
</evidence>
<keyword evidence="3" id="KW-1185">Reference proteome</keyword>
<gene>
    <name evidence="2" type="ORF">FOMPIDRAFT_1116307</name>
</gene>
<evidence type="ECO:0000313" key="2">
    <source>
        <dbReference type="EMBL" id="EPT03363.1"/>
    </source>
</evidence>
<protein>
    <recommendedName>
        <fullName evidence="4">Concanavalin A-like lectin/glucanase</fullName>
    </recommendedName>
</protein>
<evidence type="ECO:0000256" key="1">
    <source>
        <dbReference type="SAM" id="SignalP"/>
    </source>
</evidence>
<sequence length="219" mass="22801">MHLLAPLVALAALAAHVSAVTWYYLDFTTPSGSYITSFSGTLVAPTLPQAATYYLWPGLQPAGNAGVLQQVLDGRSGEWWIGSGWCCSDPSLSWGSGFNVANGASVAFSNEVDSIDNGTWSTSLSSGSNSATGSFALPTHPMDQAIMAIELYDVSWDFGKLAFENVVIQVANTTSKSWCTDGGTNYNNAAVISESTPTATTSGSATTCSIASIVFESPA</sequence>
<dbReference type="Proteomes" id="UP000015241">
    <property type="component" value="Unassembled WGS sequence"/>
</dbReference>